<evidence type="ECO:0000313" key="2">
    <source>
        <dbReference type="EMBL" id="RUS78971.1"/>
    </source>
</evidence>
<dbReference type="Proteomes" id="UP000271974">
    <property type="component" value="Unassembled WGS sequence"/>
</dbReference>
<evidence type="ECO:0000313" key="3">
    <source>
        <dbReference type="Proteomes" id="UP000271974"/>
    </source>
</evidence>
<organism evidence="2 3">
    <name type="scientific">Elysia chlorotica</name>
    <name type="common">Eastern emerald elysia</name>
    <name type="synonym">Sea slug</name>
    <dbReference type="NCBI Taxonomy" id="188477"/>
    <lineage>
        <taxon>Eukaryota</taxon>
        <taxon>Metazoa</taxon>
        <taxon>Spiralia</taxon>
        <taxon>Lophotrochozoa</taxon>
        <taxon>Mollusca</taxon>
        <taxon>Gastropoda</taxon>
        <taxon>Heterobranchia</taxon>
        <taxon>Euthyneura</taxon>
        <taxon>Panpulmonata</taxon>
        <taxon>Sacoglossa</taxon>
        <taxon>Placobranchoidea</taxon>
        <taxon>Plakobranchidae</taxon>
        <taxon>Elysia</taxon>
    </lineage>
</organism>
<feature type="chain" id="PRO_5018617669" description="Antistasin-like domain-containing protein" evidence="1">
    <location>
        <begin position="31"/>
        <end position="152"/>
    </location>
</feature>
<keyword evidence="1" id="KW-0732">Signal</keyword>
<proteinExistence type="predicted"/>
<reference evidence="2 3" key="1">
    <citation type="submission" date="2019-01" db="EMBL/GenBank/DDBJ databases">
        <title>A draft genome assembly of the solar-powered sea slug Elysia chlorotica.</title>
        <authorList>
            <person name="Cai H."/>
            <person name="Li Q."/>
            <person name="Fang X."/>
            <person name="Li J."/>
            <person name="Curtis N.E."/>
            <person name="Altenburger A."/>
            <person name="Shibata T."/>
            <person name="Feng M."/>
            <person name="Maeda T."/>
            <person name="Schwartz J.A."/>
            <person name="Shigenobu S."/>
            <person name="Lundholm N."/>
            <person name="Nishiyama T."/>
            <person name="Yang H."/>
            <person name="Hasebe M."/>
            <person name="Li S."/>
            <person name="Pierce S.K."/>
            <person name="Wang J."/>
        </authorList>
    </citation>
    <scope>NUCLEOTIDE SEQUENCE [LARGE SCALE GENOMIC DNA]</scope>
    <source>
        <strain evidence="2">EC2010</strain>
        <tissue evidence="2">Whole organism of an adult</tissue>
    </source>
</reference>
<protein>
    <recommendedName>
        <fullName evidence="4">Antistasin-like domain-containing protein</fullName>
    </recommendedName>
</protein>
<evidence type="ECO:0000256" key="1">
    <source>
        <dbReference type="SAM" id="SignalP"/>
    </source>
</evidence>
<dbReference type="EMBL" id="RQTK01000479">
    <property type="protein sequence ID" value="RUS78971.1"/>
    <property type="molecule type" value="Genomic_DNA"/>
</dbReference>
<dbReference type="AlphaFoldDB" id="A0A3S1B9F3"/>
<sequence length="152" mass="15759">MRPSTKMAARPVLSLLSLTLVLVLTDTALALPQLVPVGETLDPCFPIKPCKCPFGTVWSIDARGCPRCSCKPGCPPLAGCTAPTALSETPTDARSVSASLLSSLFVHPCARCTAPTALSETPTDARSVSASLQSSLSVHDRCATFIVAMATS</sequence>
<gene>
    <name evidence="2" type="ORF">EGW08_013273</name>
</gene>
<keyword evidence="3" id="KW-1185">Reference proteome</keyword>
<accession>A0A3S1B9F3</accession>
<comment type="caution">
    <text evidence="2">The sequence shown here is derived from an EMBL/GenBank/DDBJ whole genome shotgun (WGS) entry which is preliminary data.</text>
</comment>
<feature type="signal peptide" evidence="1">
    <location>
        <begin position="1"/>
        <end position="30"/>
    </location>
</feature>
<evidence type="ECO:0008006" key="4">
    <source>
        <dbReference type="Google" id="ProtNLM"/>
    </source>
</evidence>
<name>A0A3S1B9F3_ELYCH</name>